<dbReference type="Proteomes" id="UP000035268">
    <property type="component" value="Chromosome"/>
</dbReference>
<evidence type="ECO:0000313" key="3">
    <source>
        <dbReference type="Proteomes" id="UP000035268"/>
    </source>
</evidence>
<dbReference type="EMBL" id="CP010904">
    <property type="protein sequence ID" value="AKJ64530.1"/>
    <property type="molecule type" value="Genomic_DNA"/>
</dbReference>
<dbReference type="SUPFAM" id="SSF160527">
    <property type="entry name" value="V-type ATPase subunit E-like"/>
    <property type="match status" value="1"/>
</dbReference>
<dbReference type="Gene3D" id="1.20.5.2950">
    <property type="match status" value="1"/>
</dbReference>
<organism evidence="2 3">
    <name type="scientific">Kiritimatiella glycovorans</name>
    <dbReference type="NCBI Taxonomy" id="1307763"/>
    <lineage>
        <taxon>Bacteria</taxon>
        <taxon>Pseudomonadati</taxon>
        <taxon>Kiritimatiellota</taxon>
        <taxon>Kiritimatiellia</taxon>
        <taxon>Kiritimatiellales</taxon>
        <taxon>Kiritimatiellaceae</taxon>
        <taxon>Kiritimatiella</taxon>
    </lineage>
</organism>
<dbReference type="KEGG" id="vbl:L21SP4_01282"/>
<evidence type="ECO:0000313" key="2">
    <source>
        <dbReference type="EMBL" id="AKJ64530.1"/>
    </source>
</evidence>
<accession>A0A0G3EI88</accession>
<proteinExistence type="predicted"/>
<dbReference type="STRING" id="1307763.L21SP4_01282"/>
<gene>
    <name evidence="2" type="ORF">L21SP4_01282</name>
</gene>
<dbReference type="AlphaFoldDB" id="A0A0G3EI88"/>
<dbReference type="RefSeq" id="WP_052881857.1">
    <property type="nucleotide sequence ID" value="NZ_CP010904.1"/>
</dbReference>
<reference evidence="2 3" key="2">
    <citation type="journal article" date="2016" name="ISME J.">
        <title>Characterization of the first cultured representative of Verrucomicrobia subdivision 5 indicates the proposal of a novel phylum.</title>
        <authorList>
            <person name="Spring S."/>
            <person name="Bunk B."/>
            <person name="Sproer C."/>
            <person name="Schumann P."/>
            <person name="Rohde M."/>
            <person name="Tindall B.J."/>
            <person name="Klenk H.P."/>
        </authorList>
    </citation>
    <scope>NUCLEOTIDE SEQUENCE [LARGE SCALE GENOMIC DNA]</scope>
    <source>
        <strain evidence="2 3">L21-Fru-AB</strain>
    </source>
</reference>
<reference evidence="3" key="1">
    <citation type="submission" date="2015-02" db="EMBL/GenBank/DDBJ databases">
        <title>Description and complete genome sequence of the first cultured representative of the subdivision 5 of the Verrucomicrobia phylum.</title>
        <authorList>
            <person name="Spring S."/>
            <person name="Bunk B."/>
            <person name="Sproer C."/>
            <person name="Klenk H.-P."/>
        </authorList>
    </citation>
    <scope>NUCLEOTIDE SEQUENCE [LARGE SCALE GENOMIC DNA]</scope>
    <source>
        <strain evidence="3">L21-Fru-AB</strain>
    </source>
</reference>
<feature type="region of interest" description="Disordered" evidence="1">
    <location>
        <begin position="196"/>
        <end position="218"/>
    </location>
</feature>
<name>A0A0G3EI88_9BACT</name>
<feature type="region of interest" description="Disordered" evidence="1">
    <location>
        <begin position="19"/>
        <end position="48"/>
    </location>
</feature>
<sequence length="218" mass="24404">MAEELQQLIDRIRSEGVEKADREAEERLERARREAEETVGEARSKAEQIISDARREAAQYEQRSRQSLRQAARDLLLTVGGGVEHVVRTVLRERVGAGFDEEVMADMLRRIAESGDQPLEVYLNEDDRERLSRHLAADAWAKVREGVELRTDHELLKGFRVSARDGDVRRDFTETEIVESLSAFLRPHLQELVNEAVKESLSGGDGASGAQGPAGDDG</sequence>
<protein>
    <submittedName>
        <fullName evidence="2">V-type ATP synthase subunit E</fullName>
    </submittedName>
</protein>
<dbReference type="OrthoDB" id="9786157at2"/>
<evidence type="ECO:0000256" key="1">
    <source>
        <dbReference type="SAM" id="MobiDB-lite"/>
    </source>
</evidence>
<keyword evidence="3" id="KW-1185">Reference proteome</keyword>